<accession>A0ACC5A141</accession>
<keyword evidence="2" id="KW-1185">Reference proteome</keyword>
<organism evidence="1 2">
    <name type="scientific">Paenibacillus jamilae</name>
    <dbReference type="NCBI Taxonomy" id="114136"/>
    <lineage>
        <taxon>Bacteria</taxon>
        <taxon>Bacillati</taxon>
        <taxon>Bacillota</taxon>
        <taxon>Bacilli</taxon>
        <taxon>Bacillales</taxon>
        <taxon>Paenibacillaceae</taxon>
        <taxon>Paenibacillus</taxon>
    </lineage>
</organism>
<reference evidence="1 2" key="1">
    <citation type="journal article" date="2016" name="Front. Microbiol.">
        <title>Genomic Resource of Rice Seed Associated Bacteria.</title>
        <authorList>
            <person name="Midha S."/>
            <person name="Bansal K."/>
            <person name="Sharma S."/>
            <person name="Kumar N."/>
            <person name="Patil P.P."/>
            <person name="Chaudhry V."/>
            <person name="Patil P.B."/>
        </authorList>
    </citation>
    <scope>NUCLEOTIDE SEQUENCE [LARGE SCALE GENOMIC DNA]</scope>
    <source>
        <strain evidence="1 2">NS115</strain>
    </source>
</reference>
<name>A0ACC5A141_9BACL</name>
<dbReference type="EMBL" id="LDRX01000009">
    <property type="protein sequence ID" value="KTS85031.1"/>
    <property type="molecule type" value="Genomic_DNA"/>
</dbReference>
<comment type="caution">
    <text evidence="1">The sequence shown here is derived from an EMBL/GenBank/DDBJ whole genome shotgun (WGS) entry which is preliminary data.</text>
</comment>
<proteinExistence type="predicted"/>
<gene>
    <name evidence="1" type="ORF">NS115_01705</name>
</gene>
<dbReference type="Proteomes" id="UP000074866">
    <property type="component" value="Unassembled WGS sequence"/>
</dbReference>
<evidence type="ECO:0000313" key="1">
    <source>
        <dbReference type="EMBL" id="KTS85031.1"/>
    </source>
</evidence>
<protein>
    <submittedName>
        <fullName evidence="1">Uncharacterized protein</fullName>
    </submittedName>
</protein>
<evidence type="ECO:0000313" key="2">
    <source>
        <dbReference type="Proteomes" id="UP000074866"/>
    </source>
</evidence>
<sequence>MSKMEYDLNYSTFIEQSKTLYKDFMESFLNDKKMHAKRGAMTTYSSMINNHTLSSLGHLAISNITPRHIQDFYKISKNPVSLVELLKLEKRKCRYEPWNRHTLS</sequence>